<organism evidence="2 3">
    <name type="scientific">Paracoccus alkanivorans</name>
    <dbReference type="NCBI Taxonomy" id="2116655"/>
    <lineage>
        <taxon>Bacteria</taxon>
        <taxon>Pseudomonadati</taxon>
        <taxon>Pseudomonadota</taxon>
        <taxon>Alphaproteobacteria</taxon>
        <taxon>Rhodobacterales</taxon>
        <taxon>Paracoccaceae</taxon>
        <taxon>Paracoccus</taxon>
    </lineage>
</organism>
<gene>
    <name evidence="2" type="ORF">C9E81_15420</name>
</gene>
<sequence>MSTEFKPLSDGEWPESVATLRKGFAGRLNVYRVMAHHPDLLAAWAPLREHVVRQRAMTDQQSEVVILRTGHNLRAPYEWAHHVSRARAVGMEDARIAALAGPLENMADDDRVLARAVDELMTEARLLPGTRDTLIKAIGAEGMFDLMATVGFYSVLGFIVKSLDVPIDQDVAAELAERPLS</sequence>
<evidence type="ECO:0000313" key="2">
    <source>
        <dbReference type="EMBL" id="RMC33697.1"/>
    </source>
</evidence>
<dbReference type="Pfam" id="PF02627">
    <property type="entry name" value="CMD"/>
    <property type="match status" value="1"/>
</dbReference>
<name>A0A3M0MQX2_9RHOB</name>
<protein>
    <submittedName>
        <fullName evidence="2">Carboxymuconolactone decarboxylase family protein</fullName>
    </submittedName>
</protein>
<dbReference type="PANTHER" id="PTHR34846:SF5">
    <property type="entry name" value="CARBOXYMUCONOLACTONE DECARBOXYLASE-LIKE DOMAIN-CONTAINING PROTEIN"/>
    <property type="match status" value="1"/>
</dbReference>
<dbReference type="GO" id="GO:0051920">
    <property type="term" value="F:peroxiredoxin activity"/>
    <property type="evidence" value="ECO:0007669"/>
    <property type="project" value="InterPro"/>
</dbReference>
<proteinExistence type="predicted"/>
<accession>A0A3M0MQX2</accession>
<dbReference type="SUPFAM" id="SSF69118">
    <property type="entry name" value="AhpD-like"/>
    <property type="match status" value="1"/>
</dbReference>
<dbReference type="AlphaFoldDB" id="A0A3M0MQX2"/>
<dbReference type="RefSeq" id="WP_122113251.1">
    <property type="nucleotide sequence ID" value="NZ_QOKZ01000006.1"/>
</dbReference>
<dbReference type="Gene3D" id="1.20.1290.10">
    <property type="entry name" value="AhpD-like"/>
    <property type="match status" value="1"/>
</dbReference>
<comment type="caution">
    <text evidence="2">The sequence shown here is derived from an EMBL/GenBank/DDBJ whole genome shotgun (WGS) entry which is preliminary data.</text>
</comment>
<dbReference type="OrthoDB" id="4704294at2"/>
<keyword evidence="3" id="KW-1185">Reference proteome</keyword>
<evidence type="ECO:0000259" key="1">
    <source>
        <dbReference type="Pfam" id="PF02627"/>
    </source>
</evidence>
<dbReference type="EMBL" id="QOKZ01000006">
    <property type="protein sequence ID" value="RMC33697.1"/>
    <property type="molecule type" value="Genomic_DNA"/>
</dbReference>
<dbReference type="PANTHER" id="PTHR34846">
    <property type="entry name" value="4-CARBOXYMUCONOLACTONE DECARBOXYLASE FAMILY PROTEIN (AFU_ORTHOLOGUE AFUA_6G11590)"/>
    <property type="match status" value="1"/>
</dbReference>
<reference evidence="2 3" key="1">
    <citation type="submission" date="2018-07" db="EMBL/GenBank/DDBJ databases">
        <authorList>
            <person name="Zhang Y."/>
            <person name="Wang L."/>
            <person name="Ma S."/>
        </authorList>
    </citation>
    <scope>NUCLEOTIDE SEQUENCE [LARGE SCALE GENOMIC DNA]</scope>
    <source>
        <strain evidence="2 3">4-2</strain>
    </source>
</reference>
<dbReference type="Proteomes" id="UP000273516">
    <property type="component" value="Unassembled WGS sequence"/>
</dbReference>
<dbReference type="InterPro" id="IPR029032">
    <property type="entry name" value="AhpD-like"/>
</dbReference>
<dbReference type="InterPro" id="IPR003779">
    <property type="entry name" value="CMD-like"/>
</dbReference>
<evidence type="ECO:0000313" key="3">
    <source>
        <dbReference type="Proteomes" id="UP000273516"/>
    </source>
</evidence>
<feature type="domain" description="Carboxymuconolactone decarboxylase-like" evidence="1">
    <location>
        <begin position="38"/>
        <end position="113"/>
    </location>
</feature>